<dbReference type="SUPFAM" id="SSF52151">
    <property type="entry name" value="FabD/lysophospholipase-like"/>
    <property type="match status" value="1"/>
</dbReference>
<dbReference type="Pfam" id="PF01734">
    <property type="entry name" value="Patatin"/>
    <property type="match status" value="1"/>
</dbReference>
<dbReference type="RefSeq" id="WP_006065958.1">
    <property type="nucleotide sequence ID" value="NZ_CP031306.1"/>
</dbReference>
<gene>
    <name evidence="4" type="ORF">DV706_18235</name>
</gene>
<keyword evidence="4" id="KW-0614">Plasmid</keyword>
<evidence type="ECO:0000313" key="5">
    <source>
        <dbReference type="Proteomes" id="UP000296822"/>
    </source>
</evidence>
<dbReference type="PANTHER" id="PTHR46394">
    <property type="entry name" value="ANNEXIN"/>
    <property type="match status" value="1"/>
</dbReference>
<geneLocation type="plasmid" evidence="4">
    <name>unnamed1</name>
</geneLocation>
<accession>A0A4D6HTB3</accession>
<dbReference type="GO" id="GO:0006629">
    <property type="term" value="P:lipid metabolic process"/>
    <property type="evidence" value="ECO:0007669"/>
    <property type="project" value="UniProtKB-KW"/>
</dbReference>
<evidence type="ECO:0000259" key="3">
    <source>
        <dbReference type="PROSITE" id="PS51635"/>
    </source>
</evidence>
<dbReference type="Proteomes" id="UP000296822">
    <property type="component" value="Plasmid unnamed1"/>
</dbReference>
<feature type="region of interest" description="Disordered" evidence="2">
    <location>
        <begin position="1"/>
        <end position="35"/>
    </location>
</feature>
<dbReference type="InterPro" id="IPR016035">
    <property type="entry name" value="Acyl_Trfase/lysoPLipase"/>
</dbReference>
<dbReference type="InterPro" id="IPR002641">
    <property type="entry name" value="PNPLA_dom"/>
</dbReference>
<dbReference type="EMBL" id="CP031306">
    <property type="protein sequence ID" value="QCC56462.1"/>
    <property type="molecule type" value="Genomic_DNA"/>
</dbReference>
<organism evidence="4 5">
    <name type="scientific">Natronorubrum bangense</name>
    <dbReference type="NCBI Taxonomy" id="61858"/>
    <lineage>
        <taxon>Archaea</taxon>
        <taxon>Methanobacteriati</taxon>
        <taxon>Methanobacteriota</taxon>
        <taxon>Stenosarchaea group</taxon>
        <taxon>Halobacteria</taxon>
        <taxon>Halobacteriales</taxon>
        <taxon>Natrialbaceae</taxon>
        <taxon>Natronorubrum</taxon>
    </lineage>
</organism>
<evidence type="ECO:0000256" key="2">
    <source>
        <dbReference type="SAM" id="MobiDB-lite"/>
    </source>
</evidence>
<keyword evidence="1" id="KW-0443">Lipid metabolism</keyword>
<dbReference type="Gene3D" id="3.40.1090.10">
    <property type="entry name" value="Cytosolic phospholipase A2 catalytic domain"/>
    <property type="match status" value="2"/>
</dbReference>
<proteinExistence type="predicted"/>
<evidence type="ECO:0000313" key="4">
    <source>
        <dbReference type="EMBL" id="QCC56462.1"/>
    </source>
</evidence>
<dbReference type="InterPro" id="IPR052580">
    <property type="entry name" value="Lipid_Hydrolase"/>
</dbReference>
<feature type="domain" description="PNPLA" evidence="3">
    <location>
        <begin position="46"/>
        <end position="357"/>
    </location>
</feature>
<dbReference type="KEGG" id="nbg:DV706_18235"/>
<dbReference type="AlphaFoldDB" id="A0A4D6HTB3"/>
<reference evidence="4 5" key="1">
    <citation type="journal article" date="2019" name="Nat. Commun.">
        <title>A new type of DNA phosphorothioation-based antiviral system in archaea.</title>
        <authorList>
            <person name="Xiong L."/>
            <person name="Liu S."/>
            <person name="Chen S."/>
            <person name="Xiao Y."/>
            <person name="Zhu B."/>
            <person name="Gao Y."/>
            <person name="Zhang Y."/>
            <person name="Chen B."/>
            <person name="Luo J."/>
            <person name="Deng Z."/>
            <person name="Chen X."/>
            <person name="Wang L."/>
            <person name="Chen S."/>
        </authorList>
    </citation>
    <scope>NUCLEOTIDE SEQUENCE [LARGE SCALE GENOMIC DNA]</scope>
    <source>
        <strain evidence="4 5">JCM 10635</strain>
        <plasmid evidence="4 5">unnamed1</plasmid>
    </source>
</reference>
<protein>
    <recommendedName>
        <fullName evidence="3">PNPLA domain-containing protein</fullName>
    </recommendedName>
</protein>
<dbReference type="PROSITE" id="PS51635">
    <property type="entry name" value="PNPLA"/>
    <property type="match status" value="1"/>
</dbReference>
<sequence>MTDSAPTGADDWIDSSAAAPDGGRDAISSSSTSTIGSLHSDQVTHLVFNGGGGKGLAYFGSLAVLAHLGVLEETNEGRGVVATRGVDYVLGDQITGIAGTSAGGITGALLASGWGIRRCLEVITDEELISEFYDDHTLFERRRPMAIEPTQRQPTQSGHRQNCAVDSFDLTSGAVWSGLTGALAWVNRPEDLTQLVNQTAAAALKPLAWVGATAIAANAIPYVRNLFSDYGLFAGCGARNFLDESLARGSAAAIGDPGRFSEFLGQTFEEHHRIHGIDVVVTGTNIEAPNGGDASTYFGRPHGMGEMRMADALRISMGFPFVYMPTVITEAEFVDERYHGTWIDGGVLNNYPLNAFNTTEDRLPDGVLGFRLVEVDDTEDGVGTIDSFQRYLGAFVGTYLANSEKGQIRTRRHEARTVTLPIEELTTLNFSPSDQQLAVDVVNAAEATMAYFGSELVDGTPLREYDAAELVQQYLGLRVAYE</sequence>
<dbReference type="GeneID" id="39853216"/>
<evidence type="ECO:0000256" key="1">
    <source>
        <dbReference type="ARBA" id="ARBA00023098"/>
    </source>
</evidence>
<dbReference type="PANTHER" id="PTHR46394:SF1">
    <property type="entry name" value="PNPLA DOMAIN-CONTAINING PROTEIN"/>
    <property type="match status" value="1"/>
</dbReference>
<name>A0A4D6HTB3_9EURY</name>